<gene>
    <name evidence="2" type="ORF">FIV46_16040</name>
</gene>
<organism evidence="2 3">
    <name type="scientific">Emcibacter nanhaiensis</name>
    <dbReference type="NCBI Taxonomy" id="1505037"/>
    <lineage>
        <taxon>Bacteria</taxon>
        <taxon>Pseudomonadati</taxon>
        <taxon>Pseudomonadota</taxon>
        <taxon>Alphaproteobacteria</taxon>
        <taxon>Emcibacterales</taxon>
        <taxon>Emcibacteraceae</taxon>
        <taxon>Emcibacter</taxon>
    </lineage>
</organism>
<dbReference type="EMBL" id="VFIY01000018">
    <property type="protein sequence ID" value="TPD57619.1"/>
    <property type="molecule type" value="Genomic_DNA"/>
</dbReference>
<name>A0A501PB44_9PROT</name>
<sequence length="127" mass="14479">MTENISFLKDEEVELPLPSQWRQIFIDIVESIRVGDFRLEKAPGSVERLGEDDAKRIEGNITEYGVGLVALPNETWDTSVCRWMGNYWQVLIDLYSAEEGASDLVLFAKVTEQDGAFRFQVEDVHVP</sequence>
<protein>
    <recommendedName>
        <fullName evidence="1">DUF7668 domain-containing protein</fullName>
    </recommendedName>
</protein>
<evidence type="ECO:0000313" key="2">
    <source>
        <dbReference type="EMBL" id="TPD57619.1"/>
    </source>
</evidence>
<dbReference type="Proteomes" id="UP000319148">
    <property type="component" value="Unassembled WGS sequence"/>
</dbReference>
<dbReference type="OrthoDB" id="1149888at2"/>
<accession>A0A501PB44</accession>
<evidence type="ECO:0000313" key="3">
    <source>
        <dbReference type="Proteomes" id="UP000319148"/>
    </source>
</evidence>
<evidence type="ECO:0000259" key="1">
    <source>
        <dbReference type="Pfam" id="PF24705"/>
    </source>
</evidence>
<dbReference type="Pfam" id="PF24705">
    <property type="entry name" value="DUF7668"/>
    <property type="match status" value="1"/>
</dbReference>
<dbReference type="InterPro" id="IPR056085">
    <property type="entry name" value="DUF7668"/>
</dbReference>
<feature type="domain" description="DUF7668" evidence="1">
    <location>
        <begin position="29"/>
        <end position="127"/>
    </location>
</feature>
<proteinExistence type="predicted"/>
<dbReference type="AlphaFoldDB" id="A0A501PB44"/>
<reference evidence="3" key="1">
    <citation type="submission" date="2019-06" db="EMBL/GenBank/DDBJ databases">
        <title>The complete genome of Emcibacter congregatus ZYLT.</title>
        <authorList>
            <person name="Zhao Z."/>
        </authorList>
    </citation>
    <scope>NUCLEOTIDE SEQUENCE [LARGE SCALE GENOMIC DNA]</scope>
    <source>
        <strain evidence="3">MCCC 1A06723</strain>
    </source>
</reference>
<dbReference type="RefSeq" id="WP_139941934.1">
    <property type="nucleotide sequence ID" value="NZ_JBHSYP010000005.1"/>
</dbReference>
<keyword evidence="3" id="KW-1185">Reference proteome</keyword>
<comment type="caution">
    <text evidence="2">The sequence shown here is derived from an EMBL/GenBank/DDBJ whole genome shotgun (WGS) entry which is preliminary data.</text>
</comment>